<dbReference type="EMBL" id="JACVVK020000031">
    <property type="protein sequence ID" value="KAK7501476.1"/>
    <property type="molecule type" value="Genomic_DNA"/>
</dbReference>
<name>A0ABD0LPR0_9CAEN</name>
<evidence type="ECO:0000313" key="3">
    <source>
        <dbReference type="Proteomes" id="UP001519460"/>
    </source>
</evidence>
<sequence>MCNHNKTSSSCFHGWLLFRLFPSPPFCSCNCDPAVSTELGANQIPNAMKEERHHTVIFPWCFLEVLLLPTCSLTSRCTSAKGQVVKPKAAGNGPCFSELYRLL</sequence>
<proteinExistence type="predicted"/>
<gene>
    <name evidence="2" type="ORF">BaRGS_00007280</name>
</gene>
<feature type="chain" id="PRO_5044837330" description="Secreted protein" evidence="1">
    <location>
        <begin position="28"/>
        <end position="103"/>
    </location>
</feature>
<feature type="signal peptide" evidence="1">
    <location>
        <begin position="1"/>
        <end position="27"/>
    </location>
</feature>
<keyword evidence="3" id="KW-1185">Reference proteome</keyword>
<evidence type="ECO:0000256" key="1">
    <source>
        <dbReference type="SAM" id="SignalP"/>
    </source>
</evidence>
<keyword evidence="1" id="KW-0732">Signal</keyword>
<evidence type="ECO:0000313" key="2">
    <source>
        <dbReference type="EMBL" id="KAK7501476.1"/>
    </source>
</evidence>
<reference evidence="2 3" key="1">
    <citation type="journal article" date="2023" name="Sci. Data">
        <title>Genome assembly of the Korean intertidal mud-creeper Batillaria attramentaria.</title>
        <authorList>
            <person name="Patra A.K."/>
            <person name="Ho P.T."/>
            <person name="Jun S."/>
            <person name="Lee S.J."/>
            <person name="Kim Y."/>
            <person name="Won Y.J."/>
        </authorList>
    </citation>
    <scope>NUCLEOTIDE SEQUENCE [LARGE SCALE GENOMIC DNA]</scope>
    <source>
        <strain evidence="2">Wonlab-2016</strain>
    </source>
</reference>
<accession>A0ABD0LPR0</accession>
<comment type="caution">
    <text evidence="2">The sequence shown here is derived from an EMBL/GenBank/DDBJ whole genome shotgun (WGS) entry which is preliminary data.</text>
</comment>
<dbReference type="AlphaFoldDB" id="A0ABD0LPR0"/>
<protein>
    <recommendedName>
        <fullName evidence="4">Secreted protein</fullName>
    </recommendedName>
</protein>
<evidence type="ECO:0008006" key="4">
    <source>
        <dbReference type="Google" id="ProtNLM"/>
    </source>
</evidence>
<dbReference type="Proteomes" id="UP001519460">
    <property type="component" value="Unassembled WGS sequence"/>
</dbReference>
<organism evidence="2 3">
    <name type="scientific">Batillaria attramentaria</name>
    <dbReference type="NCBI Taxonomy" id="370345"/>
    <lineage>
        <taxon>Eukaryota</taxon>
        <taxon>Metazoa</taxon>
        <taxon>Spiralia</taxon>
        <taxon>Lophotrochozoa</taxon>
        <taxon>Mollusca</taxon>
        <taxon>Gastropoda</taxon>
        <taxon>Caenogastropoda</taxon>
        <taxon>Sorbeoconcha</taxon>
        <taxon>Cerithioidea</taxon>
        <taxon>Batillariidae</taxon>
        <taxon>Batillaria</taxon>
    </lineage>
</organism>